<keyword evidence="2" id="KW-1185">Reference proteome</keyword>
<name>A0ABN8NIW1_9CNID</name>
<gene>
    <name evidence="1" type="ORF">PLOB_00017919</name>
</gene>
<comment type="caution">
    <text evidence="1">The sequence shown here is derived from an EMBL/GenBank/DDBJ whole genome shotgun (WGS) entry which is preliminary data.</text>
</comment>
<dbReference type="EMBL" id="CALNXK010000021">
    <property type="protein sequence ID" value="CAH3108932.1"/>
    <property type="molecule type" value="Genomic_DNA"/>
</dbReference>
<accession>A0ABN8NIW1</accession>
<dbReference type="Proteomes" id="UP001159405">
    <property type="component" value="Unassembled WGS sequence"/>
</dbReference>
<sequence length="135" mass="14999">MVGCGTSSTVFHVVVGDIRVIEQQQRVLEVIQYPLFRFAVLYILEKVQVRFIGTPELVVQGMDLADFTQAAVLQDGGGLDSMAIDVDHILLICRNRDVKKGMDSVDLQMRVEFLPIVGGKKTQGTADCDRILLFD</sequence>
<protein>
    <submittedName>
        <fullName evidence="1">Uncharacterized protein</fullName>
    </submittedName>
</protein>
<proteinExistence type="predicted"/>
<organism evidence="1 2">
    <name type="scientific">Porites lobata</name>
    <dbReference type="NCBI Taxonomy" id="104759"/>
    <lineage>
        <taxon>Eukaryota</taxon>
        <taxon>Metazoa</taxon>
        <taxon>Cnidaria</taxon>
        <taxon>Anthozoa</taxon>
        <taxon>Hexacorallia</taxon>
        <taxon>Scleractinia</taxon>
        <taxon>Fungiina</taxon>
        <taxon>Poritidae</taxon>
        <taxon>Porites</taxon>
    </lineage>
</organism>
<evidence type="ECO:0000313" key="1">
    <source>
        <dbReference type="EMBL" id="CAH3108932.1"/>
    </source>
</evidence>
<evidence type="ECO:0000313" key="2">
    <source>
        <dbReference type="Proteomes" id="UP001159405"/>
    </source>
</evidence>
<reference evidence="1 2" key="1">
    <citation type="submission" date="2022-05" db="EMBL/GenBank/DDBJ databases">
        <authorList>
            <consortium name="Genoscope - CEA"/>
            <person name="William W."/>
        </authorList>
    </citation>
    <scope>NUCLEOTIDE SEQUENCE [LARGE SCALE GENOMIC DNA]</scope>
</reference>